<keyword evidence="5" id="KW-1185">Reference proteome</keyword>
<dbReference type="EMBL" id="QLNT01000002">
    <property type="protein sequence ID" value="KAF3076389.1"/>
    <property type="molecule type" value="Genomic_DNA"/>
</dbReference>
<comment type="caution">
    <text evidence="4">The sequence shown here is derived from an EMBL/GenBank/DDBJ whole genome shotgun (WGS) entry which is preliminary data.</text>
</comment>
<feature type="domain" description="VOC" evidence="3">
    <location>
        <begin position="29"/>
        <end position="181"/>
    </location>
</feature>
<evidence type="ECO:0000313" key="5">
    <source>
        <dbReference type="Proteomes" id="UP000801864"/>
    </source>
</evidence>
<evidence type="ECO:0000256" key="2">
    <source>
        <dbReference type="SAM" id="SignalP"/>
    </source>
</evidence>
<proteinExistence type="predicted"/>
<dbReference type="InterPro" id="IPR029068">
    <property type="entry name" value="Glyas_Bleomycin-R_OHBP_Dase"/>
</dbReference>
<dbReference type="GO" id="GO:0046872">
    <property type="term" value="F:metal ion binding"/>
    <property type="evidence" value="ECO:0007669"/>
    <property type="project" value="UniProtKB-KW"/>
</dbReference>
<evidence type="ECO:0000256" key="1">
    <source>
        <dbReference type="ARBA" id="ARBA00022723"/>
    </source>
</evidence>
<dbReference type="InterPro" id="IPR037523">
    <property type="entry name" value="VOC_core"/>
</dbReference>
<dbReference type="Pfam" id="PF00903">
    <property type="entry name" value="Glyoxalase"/>
    <property type="match status" value="1"/>
</dbReference>
<dbReference type="PANTHER" id="PTHR43048:SF3">
    <property type="entry name" value="METHYLMALONYL-COA EPIMERASE, MITOCHONDRIAL"/>
    <property type="match status" value="1"/>
</dbReference>
<keyword evidence="1" id="KW-0479">Metal-binding</keyword>
<evidence type="ECO:0000313" key="4">
    <source>
        <dbReference type="EMBL" id="KAF3076389.1"/>
    </source>
</evidence>
<dbReference type="InterPro" id="IPR051785">
    <property type="entry name" value="MMCE/EMCE_epimerase"/>
</dbReference>
<protein>
    <recommendedName>
        <fullName evidence="3">VOC domain-containing protein</fullName>
    </recommendedName>
</protein>
<accession>A0A9P4XPX8</accession>
<dbReference type="SUPFAM" id="SSF54593">
    <property type="entry name" value="Glyoxalase/Bleomycin resistance protein/Dihydroxybiphenyl dioxygenase"/>
    <property type="match status" value="1"/>
</dbReference>
<dbReference type="AlphaFoldDB" id="A0A9P4XPX8"/>
<dbReference type="GO" id="GO:0046491">
    <property type="term" value="P:L-methylmalonyl-CoA metabolic process"/>
    <property type="evidence" value="ECO:0007669"/>
    <property type="project" value="TreeGrafter"/>
</dbReference>
<name>A0A9P4XPX8_9HYPO</name>
<organism evidence="4 5">
    <name type="scientific">Trichoderma lentiforme</name>
    <dbReference type="NCBI Taxonomy" id="1567552"/>
    <lineage>
        <taxon>Eukaryota</taxon>
        <taxon>Fungi</taxon>
        <taxon>Dikarya</taxon>
        <taxon>Ascomycota</taxon>
        <taxon>Pezizomycotina</taxon>
        <taxon>Sordariomycetes</taxon>
        <taxon>Hypocreomycetidae</taxon>
        <taxon>Hypocreales</taxon>
        <taxon>Hypocreaceae</taxon>
        <taxon>Trichoderma</taxon>
    </lineage>
</organism>
<sequence length="182" mass="20146">MKTFQHLYLIFLLSSALSFEFPPSTPSFYLNHVGISVSNIASQRNWYNRTLGFSTLLQIVGPMEIPAGTPTTIPPSSQAQTIQSVKLQNPRTRAIVELISLSSSTHSPRLNTSSLTASAIQGLFHFAFRVPNLKETMRKLQEDGVRVIQPIAEGADEMNNVSTTFAYISDPEGNLIELIEFC</sequence>
<evidence type="ECO:0000259" key="3">
    <source>
        <dbReference type="PROSITE" id="PS51819"/>
    </source>
</evidence>
<dbReference type="PANTHER" id="PTHR43048">
    <property type="entry name" value="METHYLMALONYL-COA EPIMERASE"/>
    <property type="match status" value="1"/>
</dbReference>
<dbReference type="GO" id="GO:0004493">
    <property type="term" value="F:methylmalonyl-CoA epimerase activity"/>
    <property type="evidence" value="ECO:0007669"/>
    <property type="project" value="TreeGrafter"/>
</dbReference>
<reference evidence="4 5" key="1">
    <citation type="submission" date="2018-06" db="EMBL/GenBank/DDBJ databases">
        <title>Genome analysis of cellulolytic fungus Trichoderma lentiforme CFAM-422.</title>
        <authorList>
            <person name="Steindorff A.S."/>
            <person name="Formighieri E.F."/>
            <person name="Midorikawa G.E.O."/>
            <person name="Tamietti M.S."/>
            <person name="Ramos E.Z."/>
            <person name="Silva A.S."/>
            <person name="Bon E.P.S."/>
            <person name="Mendes T.D."/>
            <person name="Damaso M.C.T."/>
            <person name="Favaro L.C.L."/>
        </authorList>
    </citation>
    <scope>NUCLEOTIDE SEQUENCE [LARGE SCALE GENOMIC DNA]</scope>
    <source>
        <strain evidence="4 5">CFAM-422</strain>
    </source>
</reference>
<feature type="chain" id="PRO_5040312017" description="VOC domain-containing protein" evidence="2">
    <location>
        <begin position="19"/>
        <end position="182"/>
    </location>
</feature>
<dbReference type="Proteomes" id="UP000801864">
    <property type="component" value="Unassembled WGS sequence"/>
</dbReference>
<dbReference type="PROSITE" id="PS51819">
    <property type="entry name" value="VOC"/>
    <property type="match status" value="1"/>
</dbReference>
<feature type="signal peptide" evidence="2">
    <location>
        <begin position="1"/>
        <end position="18"/>
    </location>
</feature>
<gene>
    <name evidence="4" type="ORF">CFAM422_001476</name>
</gene>
<keyword evidence="2" id="KW-0732">Signal</keyword>
<dbReference type="InterPro" id="IPR004360">
    <property type="entry name" value="Glyas_Fos-R_dOase_dom"/>
</dbReference>
<dbReference type="Gene3D" id="3.10.180.10">
    <property type="entry name" value="2,3-Dihydroxybiphenyl 1,2-Dioxygenase, domain 1"/>
    <property type="match status" value="1"/>
</dbReference>